<dbReference type="RefSeq" id="WP_135340030.1">
    <property type="nucleotide sequence ID" value="NZ_JBHLTX010000036.1"/>
</dbReference>
<dbReference type="EMBL" id="SRID01000158">
    <property type="protein sequence ID" value="TGB07008.1"/>
    <property type="molecule type" value="Genomic_DNA"/>
</dbReference>
<name>A0A4Z0H5P6_9ACTN</name>
<accession>A0A4Z0H5P6</accession>
<dbReference type="OrthoDB" id="5149723at2"/>
<sequence length="168" mass="18294">MNLRRIFIAGTIQGSNRGLNIEDQSYRAELASILENHLPGVECFDPSAPVLELLATDQTRDAARQMLDGRPEAMRTDSFPAAVQEVRAAFRAMTAEAAKCDLCVAYLPDSMPSMGTAMEMYAAHLAGVPVVAITDMVQNLSVVSVSDWIFSDIPAFERWIAGLSSARQ</sequence>
<dbReference type="SUPFAM" id="SSF52309">
    <property type="entry name" value="N-(deoxy)ribosyltransferase-like"/>
    <property type="match status" value="1"/>
</dbReference>
<evidence type="ECO:0000313" key="2">
    <source>
        <dbReference type="Proteomes" id="UP000297948"/>
    </source>
</evidence>
<evidence type="ECO:0000313" key="1">
    <source>
        <dbReference type="EMBL" id="TGB07008.1"/>
    </source>
</evidence>
<gene>
    <name evidence="1" type="ORF">E4099_17590</name>
</gene>
<dbReference type="Proteomes" id="UP000297948">
    <property type="component" value="Unassembled WGS sequence"/>
</dbReference>
<organism evidence="1 2">
    <name type="scientific">Streptomyces palmae</name>
    <dbReference type="NCBI Taxonomy" id="1701085"/>
    <lineage>
        <taxon>Bacteria</taxon>
        <taxon>Bacillati</taxon>
        <taxon>Actinomycetota</taxon>
        <taxon>Actinomycetes</taxon>
        <taxon>Kitasatosporales</taxon>
        <taxon>Streptomycetaceae</taxon>
        <taxon>Streptomyces</taxon>
    </lineage>
</organism>
<keyword evidence="2" id="KW-1185">Reference proteome</keyword>
<protein>
    <recommendedName>
        <fullName evidence="3">Nucleoside 2-deoxyribosyltransferase</fullName>
    </recommendedName>
</protein>
<proteinExistence type="predicted"/>
<reference evidence="1 2" key="1">
    <citation type="submission" date="2019-03" db="EMBL/GenBank/DDBJ databases">
        <authorList>
            <person name="Gonzalez-Pimentel J.L."/>
        </authorList>
    </citation>
    <scope>NUCLEOTIDE SEQUENCE [LARGE SCALE GENOMIC DNA]</scope>
    <source>
        <strain evidence="1 2">JCM 31289</strain>
    </source>
</reference>
<comment type="caution">
    <text evidence="1">The sequence shown here is derived from an EMBL/GenBank/DDBJ whole genome shotgun (WGS) entry which is preliminary data.</text>
</comment>
<dbReference type="Gene3D" id="3.40.50.450">
    <property type="match status" value="1"/>
</dbReference>
<evidence type="ECO:0008006" key="3">
    <source>
        <dbReference type="Google" id="ProtNLM"/>
    </source>
</evidence>
<dbReference type="AlphaFoldDB" id="A0A4Z0H5P6"/>